<proteinExistence type="predicted"/>
<dbReference type="EMBL" id="NCKW01000039">
    <property type="protein sequence ID" value="POM81636.1"/>
    <property type="molecule type" value="Genomic_DNA"/>
</dbReference>
<comment type="caution">
    <text evidence="1">The sequence shown here is derived from an EMBL/GenBank/DDBJ whole genome shotgun (WGS) entry which is preliminary data.</text>
</comment>
<gene>
    <name evidence="1" type="ORF">PHPALM_362</name>
</gene>
<dbReference type="AlphaFoldDB" id="A0A2P4YV46"/>
<keyword evidence="2" id="KW-1185">Reference proteome</keyword>
<protein>
    <submittedName>
        <fullName evidence="1">Uncharacterized protein</fullName>
    </submittedName>
</protein>
<name>A0A2P4YV46_9STRA</name>
<accession>A0A2P4YV46</accession>
<dbReference type="Proteomes" id="UP000237271">
    <property type="component" value="Unassembled WGS sequence"/>
</dbReference>
<evidence type="ECO:0000313" key="1">
    <source>
        <dbReference type="EMBL" id="POM81636.1"/>
    </source>
</evidence>
<reference evidence="1 2" key="1">
    <citation type="journal article" date="2017" name="Genome Biol. Evol.">
        <title>Phytophthora megakarya and P. palmivora, closely related causal agents of cacao black pod rot, underwent increases in genome sizes and gene numbers by different mechanisms.</title>
        <authorList>
            <person name="Ali S.S."/>
            <person name="Shao J."/>
            <person name="Lary D.J."/>
            <person name="Kronmiller B."/>
            <person name="Shen D."/>
            <person name="Strem M.D."/>
            <person name="Amoako-Attah I."/>
            <person name="Akrofi A.Y."/>
            <person name="Begoude B.A."/>
            <person name="Ten Hoopen G.M."/>
            <person name="Coulibaly K."/>
            <person name="Kebe B.I."/>
            <person name="Melnick R.L."/>
            <person name="Guiltinan M.J."/>
            <person name="Tyler B.M."/>
            <person name="Meinhardt L.W."/>
            <person name="Bailey B.A."/>
        </authorList>
    </citation>
    <scope>NUCLEOTIDE SEQUENCE [LARGE SCALE GENOMIC DNA]</scope>
    <source>
        <strain evidence="2">sbr112.9</strain>
    </source>
</reference>
<organism evidence="1 2">
    <name type="scientific">Phytophthora palmivora</name>
    <dbReference type="NCBI Taxonomy" id="4796"/>
    <lineage>
        <taxon>Eukaryota</taxon>
        <taxon>Sar</taxon>
        <taxon>Stramenopiles</taxon>
        <taxon>Oomycota</taxon>
        <taxon>Peronosporomycetes</taxon>
        <taxon>Peronosporales</taxon>
        <taxon>Peronosporaceae</taxon>
        <taxon>Phytophthora</taxon>
    </lineage>
</organism>
<dbReference type="OrthoDB" id="122194at2759"/>
<evidence type="ECO:0000313" key="2">
    <source>
        <dbReference type="Proteomes" id="UP000237271"/>
    </source>
</evidence>
<sequence>MRQVLNIPPPSFVNWKQQMLLATDGIGIRDVTLSPSEVWQIIRGRFDSDYNIIVQRATKMQIMQSMGRLYRTRRYHFGRESFGRIEIEPLCDVKHCQGLKFFQFHFTYFEEEVLYRVISWFHPQLMERLKQRLSSISVDATFRCVPTQFSHLVVVMIYDQNSDFYLPVWYMLTSKKIPRFTNTTSSTFEFHLRSGSPTHIVCLRRKMLKLKITEDEGRINGLTLNRRDQGILSSRELNEEIVNRTNNPLERYNRTLNDVFSVPYPDVIGRSQLGSNGCA</sequence>